<dbReference type="InterPro" id="IPR036388">
    <property type="entry name" value="WH-like_DNA-bd_sf"/>
</dbReference>
<feature type="domain" description="HTH gntR-type" evidence="4">
    <location>
        <begin position="12"/>
        <end position="77"/>
    </location>
</feature>
<keyword evidence="1" id="KW-0805">Transcription regulation</keyword>
<accession>A0AAE3VS74</accession>
<keyword evidence="3" id="KW-0804">Transcription</keyword>
<dbReference type="Gene3D" id="1.10.10.10">
    <property type="entry name" value="Winged helix-like DNA-binding domain superfamily/Winged helix DNA-binding domain"/>
    <property type="match status" value="1"/>
</dbReference>
<reference evidence="5" key="1">
    <citation type="submission" date="2023-07" db="EMBL/GenBank/DDBJ databases">
        <title>Genomic Encyclopedia of Type Strains, Phase IV (KMG-IV): sequencing the most valuable type-strain genomes for metagenomic binning, comparative biology and taxonomic classification.</title>
        <authorList>
            <person name="Goeker M."/>
        </authorList>
    </citation>
    <scope>NUCLEOTIDE SEQUENCE</scope>
    <source>
        <strain evidence="5">DSM 21202</strain>
    </source>
</reference>
<name>A0AAE3VS74_9HYPH</name>
<dbReference type="SMART" id="SM00345">
    <property type="entry name" value="HTH_GNTR"/>
    <property type="match status" value="1"/>
</dbReference>
<dbReference type="InterPro" id="IPR036390">
    <property type="entry name" value="WH_DNA-bd_sf"/>
</dbReference>
<dbReference type="InterPro" id="IPR008920">
    <property type="entry name" value="TF_FadR/GntR_C"/>
</dbReference>
<keyword evidence="2 5" id="KW-0238">DNA-binding</keyword>
<dbReference type="SUPFAM" id="SSF48008">
    <property type="entry name" value="GntR ligand-binding domain-like"/>
    <property type="match status" value="1"/>
</dbReference>
<evidence type="ECO:0000313" key="5">
    <source>
        <dbReference type="EMBL" id="MDQ0316840.1"/>
    </source>
</evidence>
<proteinExistence type="predicted"/>
<dbReference type="SUPFAM" id="SSF46785">
    <property type="entry name" value="Winged helix' DNA-binding domain"/>
    <property type="match status" value="1"/>
</dbReference>
<dbReference type="PANTHER" id="PTHR43537">
    <property type="entry name" value="TRANSCRIPTIONAL REGULATOR, GNTR FAMILY"/>
    <property type="match status" value="1"/>
</dbReference>
<dbReference type="GO" id="GO:0003700">
    <property type="term" value="F:DNA-binding transcription factor activity"/>
    <property type="evidence" value="ECO:0007669"/>
    <property type="project" value="InterPro"/>
</dbReference>
<evidence type="ECO:0000256" key="2">
    <source>
        <dbReference type="ARBA" id="ARBA00023125"/>
    </source>
</evidence>
<sequence length="217" mass="24210">MSASLSLPVRQPRLRDQVYASLREMVRFGTFPDGGAVEQDLSKQLGVSRTPVREALFQLCREGVLEDTGRGYRVPEVTREAMQEIVELRLLIEPQAAAMAVNRADAPQIAAIAEQVRGEEAAYEAGDTQAFILHNSNFRTRLLKACGNTRLAQVLETLDDQIQRIRVATLSVRENQATTLDHHRAMCAAFEQRDEAAASDSMRRLLATAKSYYESKC</sequence>
<gene>
    <name evidence="5" type="ORF">J2S73_003316</name>
</gene>
<dbReference type="CDD" id="cd07377">
    <property type="entry name" value="WHTH_GntR"/>
    <property type="match status" value="1"/>
</dbReference>
<evidence type="ECO:0000313" key="6">
    <source>
        <dbReference type="Proteomes" id="UP001229244"/>
    </source>
</evidence>
<evidence type="ECO:0000256" key="3">
    <source>
        <dbReference type="ARBA" id="ARBA00023163"/>
    </source>
</evidence>
<dbReference type="InterPro" id="IPR011711">
    <property type="entry name" value="GntR_C"/>
</dbReference>
<dbReference type="EMBL" id="JAUSUL010000003">
    <property type="protein sequence ID" value="MDQ0316840.1"/>
    <property type="molecule type" value="Genomic_DNA"/>
</dbReference>
<dbReference type="PROSITE" id="PS50949">
    <property type="entry name" value="HTH_GNTR"/>
    <property type="match status" value="1"/>
</dbReference>
<protein>
    <submittedName>
        <fullName evidence="5">DNA-binding GntR family transcriptional regulator</fullName>
    </submittedName>
</protein>
<comment type="caution">
    <text evidence="5">The sequence shown here is derived from an EMBL/GenBank/DDBJ whole genome shotgun (WGS) entry which is preliminary data.</text>
</comment>
<dbReference type="SMART" id="SM00895">
    <property type="entry name" value="FCD"/>
    <property type="match status" value="1"/>
</dbReference>
<dbReference type="Proteomes" id="UP001229244">
    <property type="component" value="Unassembled WGS sequence"/>
</dbReference>
<evidence type="ECO:0000256" key="1">
    <source>
        <dbReference type="ARBA" id="ARBA00023015"/>
    </source>
</evidence>
<keyword evidence="6" id="KW-1185">Reference proteome</keyword>
<dbReference type="GO" id="GO:0003677">
    <property type="term" value="F:DNA binding"/>
    <property type="evidence" value="ECO:0007669"/>
    <property type="project" value="UniProtKB-KW"/>
</dbReference>
<dbReference type="Pfam" id="PF07729">
    <property type="entry name" value="FCD"/>
    <property type="match status" value="1"/>
</dbReference>
<organism evidence="5 6">
    <name type="scientific">Amorphus orientalis</name>
    <dbReference type="NCBI Taxonomy" id="649198"/>
    <lineage>
        <taxon>Bacteria</taxon>
        <taxon>Pseudomonadati</taxon>
        <taxon>Pseudomonadota</taxon>
        <taxon>Alphaproteobacteria</taxon>
        <taxon>Hyphomicrobiales</taxon>
        <taxon>Amorphaceae</taxon>
        <taxon>Amorphus</taxon>
    </lineage>
</organism>
<dbReference type="Pfam" id="PF00392">
    <property type="entry name" value="GntR"/>
    <property type="match status" value="1"/>
</dbReference>
<dbReference type="AlphaFoldDB" id="A0AAE3VS74"/>
<dbReference type="Gene3D" id="1.20.120.530">
    <property type="entry name" value="GntR ligand-binding domain-like"/>
    <property type="match status" value="1"/>
</dbReference>
<dbReference type="InterPro" id="IPR000524">
    <property type="entry name" value="Tscrpt_reg_HTH_GntR"/>
</dbReference>
<evidence type="ECO:0000259" key="4">
    <source>
        <dbReference type="PROSITE" id="PS50949"/>
    </source>
</evidence>
<dbReference type="RefSeq" id="WP_306886715.1">
    <property type="nucleotide sequence ID" value="NZ_JAUSUL010000003.1"/>
</dbReference>
<dbReference type="PRINTS" id="PR00035">
    <property type="entry name" value="HTHGNTR"/>
</dbReference>
<dbReference type="PANTHER" id="PTHR43537:SF51">
    <property type="entry name" value="HTH-TYPE TRANSCRIPTIONAL REGULATOR LGOR-RELATED"/>
    <property type="match status" value="1"/>
</dbReference>